<keyword evidence="2" id="KW-0698">rRNA processing</keyword>
<evidence type="ECO:0000256" key="1">
    <source>
        <dbReference type="ARBA" id="ARBA00004604"/>
    </source>
</evidence>
<dbReference type="InterPro" id="IPR045161">
    <property type="entry name" value="Utp18"/>
</dbReference>
<protein>
    <submittedName>
        <fullName evidence="9">Uncharacterized protein</fullName>
    </submittedName>
</protein>
<feature type="compositionally biased region" description="Acidic residues" evidence="8">
    <location>
        <begin position="93"/>
        <end position="117"/>
    </location>
</feature>
<dbReference type="GeneID" id="28990336"/>
<evidence type="ECO:0000256" key="6">
    <source>
        <dbReference type="ARBA" id="ARBA00025767"/>
    </source>
</evidence>
<feature type="region of interest" description="Disordered" evidence="8">
    <location>
        <begin position="1"/>
        <end position="126"/>
    </location>
</feature>
<proteinExistence type="inferred from homology"/>
<evidence type="ECO:0000313" key="10">
    <source>
        <dbReference type="Proteomes" id="UP000077315"/>
    </source>
</evidence>
<dbReference type="SUPFAM" id="SSF50978">
    <property type="entry name" value="WD40 repeat-like"/>
    <property type="match status" value="1"/>
</dbReference>
<dbReference type="Pfam" id="PF00400">
    <property type="entry name" value="WD40"/>
    <property type="match status" value="2"/>
</dbReference>
<dbReference type="PANTHER" id="PTHR18359:SF0">
    <property type="entry name" value="U3 SMALL NUCLEOLAR RNA-ASSOCIATED PROTEIN 18 HOMOLOG"/>
    <property type="match status" value="1"/>
</dbReference>
<name>A0A163AZ05_PHYB8</name>
<evidence type="ECO:0000256" key="3">
    <source>
        <dbReference type="ARBA" id="ARBA00022574"/>
    </source>
</evidence>
<feature type="repeat" description="WD" evidence="7">
    <location>
        <begin position="248"/>
        <end position="282"/>
    </location>
</feature>
<dbReference type="InterPro" id="IPR015943">
    <property type="entry name" value="WD40/YVTN_repeat-like_dom_sf"/>
</dbReference>
<sequence length="555" mass="62366">MSSTHKKLKTETVELVKQPEEKDLESFLFGNTDGSLWDKTGKELQGDDDANSEKDNDDATETDEQDLNEELFFFDAGPGFVAEENESTPMASDVEDQSQSDNDYSDDSESEEEEEEDYSQKSAWKDDDDARLQISLQGLGRLRKLRKTEDEDLVSGVEYERRLRKQFSKIYPRPAWATLPSESRKRKATAVMSDDSDAEHISDDEKLDDIDRLDLLKSTYGILEKRGSSHLLSPRTLDVMRMSDANQMSRSNGEVTNIQFHPNAQVMMTASKDRTLKLFQIDGKTNPKIQSVYFKGTSIYSAAFHPSGDQIVVSGRHPHYYIYDVQTGTVDRCPGIWGRPEKSLENFSLSPCGRYIAFLGTSGTIILVSFLTKQWMANLKMNGVVESVDWSADGKYIFGIGSEGSVYQFDIGQRQCVKRWLDDGQIGATCLRVSPNENYYATGSTSGIVNVYDRSVLDPNVGKPRPLKAIGNIRTKINEIRFNHDSQLMGISSRKARDQFKVVHLPTCSVYSNWPTGSTPLGHVSSFNFSPNSDYLAIGNTKGRVLLYALKDYAL</sequence>
<dbReference type="Gene3D" id="2.130.10.10">
    <property type="entry name" value="YVTN repeat-like/Quinoprotein amine dehydrogenase"/>
    <property type="match status" value="1"/>
</dbReference>
<evidence type="ECO:0000313" key="9">
    <source>
        <dbReference type="EMBL" id="OAD76671.1"/>
    </source>
</evidence>
<dbReference type="RefSeq" id="XP_018294711.1">
    <property type="nucleotide sequence ID" value="XM_018429430.1"/>
</dbReference>
<reference evidence="10" key="1">
    <citation type="submission" date="2015-06" db="EMBL/GenBank/DDBJ databases">
        <title>Expansion of signal transduction pathways in fungi by whole-genome duplication.</title>
        <authorList>
            <consortium name="DOE Joint Genome Institute"/>
            <person name="Corrochano L.M."/>
            <person name="Kuo A."/>
            <person name="Marcet-Houben M."/>
            <person name="Polaino S."/>
            <person name="Salamov A."/>
            <person name="Villalobos J.M."/>
            <person name="Alvarez M.I."/>
            <person name="Avalos J."/>
            <person name="Benito E.P."/>
            <person name="Benoit I."/>
            <person name="Burger G."/>
            <person name="Camino L.P."/>
            <person name="Canovas D."/>
            <person name="Cerda-Olmedo E."/>
            <person name="Cheng J.-F."/>
            <person name="Dominguez A."/>
            <person name="Elias M."/>
            <person name="Eslava A.P."/>
            <person name="Glaser F."/>
            <person name="Grimwood J."/>
            <person name="Gutierrez G."/>
            <person name="Heitman J."/>
            <person name="Henrissat B."/>
            <person name="Iturriaga E.A."/>
            <person name="Lang B.F."/>
            <person name="Lavin J.L."/>
            <person name="Lee S."/>
            <person name="Li W."/>
            <person name="Lindquist E."/>
            <person name="Lopez-Garcia S."/>
            <person name="Luque E.M."/>
            <person name="Marcos A.T."/>
            <person name="Martin J."/>
            <person name="McCluskey K."/>
            <person name="Medina H.R."/>
            <person name="Miralles-Duran A."/>
            <person name="Miyazaki A."/>
            <person name="Munoz-Torres E."/>
            <person name="Oguiza J.A."/>
            <person name="Ohm R."/>
            <person name="Olmedo M."/>
            <person name="Orejas M."/>
            <person name="Ortiz-Castellanos L."/>
            <person name="Pisabarro A.G."/>
            <person name="Rodriguez-Romero J."/>
            <person name="Ruiz-Herrera J."/>
            <person name="Ruiz-Vazquez R."/>
            <person name="Sanz C."/>
            <person name="Schackwitz W."/>
            <person name="Schmutz J."/>
            <person name="Shahriari M."/>
            <person name="Shelest E."/>
            <person name="Silva-Franco F."/>
            <person name="Soanes D."/>
            <person name="Syed K."/>
            <person name="Tagua V.G."/>
            <person name="Talbot N.J."/>
            <person name="Thon M."/>
            <person name="De vries R.P."/>
            <person name="Wiebenga A."/>
            <person name="Yadav J.S."/>
            <person name="Braun E.L."/>
            <person name="Baker S."/>
            <person name="Garre V."/>
            <person name="Horwitz B."/>
            <person name="Torres-Martinez S."/>
            <person name="Idnurm A."/>
            <person name="Herrera-Estrella A."/>
            <person name="Gabaldon T."/>
            <person name="Grigoriev I.V."/>
        </authorList>
    </citation>
    <scope>NUCLEOTIDE SEQUENCE [LARGE SCALE GENOMIC DNA]</scope>
    <source>
        <strain evidence="10">NRRL 1555(-)</strain>
    </source>
</reference>
<dbReference type="OrthoDB" id="1935146at2759"/>
<comment type="similarity">
    <text evidence="6">Belongs to the WD repeat UTP18 family.</text>
</comment>
<dbReference type="FunCoup" id="A0A163AZ05">
    <property type="interactions" value="736"/>
</dbReference>
<dbReference type="GO" id="GO:0032040">
    <property type="term" value="C:small-subunit processome"/>
    <property type="evidence" value="ECO:0007669"/>
    <property type="project" value="TreeGrafter"/>
</dbReference>
<keyword evidence="10" id="KW-1185">Reference proteome</keyword>
<dbReference type="InterPro" id="IPR036322">
    <property type="entry name" value="WD40_repeat_dom_sf"/>
</dbReference>
<keyword evidence="5" id="KW-0539">Nucleus</keyword>
<dbReference type="PROSITE" id="PS50082">
    <property type="entry name" value="WD_REPEATS_2"/>
    <property type="match status" value="1"/>
</dbReference>
<keyword evidence="4" id="KW-0677">Repeat</keyword>
<evidence type="ECO:0000256" key="5">
    <source>
        <dbReference type="ARBA" id="ARBA00023242"/>
    </source>
</evidence>
<dbReference type="AlphaFoldDB" id="A0A163AZ05"/>
<evidence type="ECO:0000256" key="2">
    <source>
        <dbReference type="ARBA" id="ARBA00022552"/>
    </source>
</evidence>
<comment type="subcellular location">
    <subcellularLocation>
        <location evidence="1">Nucleus</location>
        <location evidence="1">Nucleolus</location>
    </subcellularLocation>
</comment>
<evidence type="ECO:0000256" key="7">
    <source>
        <dbReference type="PROSITE-ProRule" id="PRU00221"/>
    </source>
</evidence>
<dbReference type="Proteomes" id="UP000077315">
    <property type="component" value="Unassembled WGS sequence"/>
</dbReference>
<dbReference type="SMART" id="SM00320">
    <property type="entry name" value="WD40"/>
    <property type="match status" value="6"/>
</dbReference>
<dbReference type="GO" id="GO:0034388">
    <property type="term" value="C:Pwp2p-containing subcomplex of 90S preribosome"/>
    <property type="evidence" value="ECO:0007669"/>
    <property type="project" value="TreeGrafter"/>
</dbReference>
<dbReference type="InterPro" id="IPR001680">
    <property type="entry name" value="WD40_rpt"/>
</dbReference>
<organism evidence="9 10">
    <name type="scientific">Phycomyces blakesleeanus (strain ATCC 8743b / DSM 1359 / FGSC 10004 / NBRC 33097 / NRRL 1555)</name>
    <dbReference type="NCBI Taxonomy" id="763407"/>
    <lineage>
        <taxon>Eukaryota</taxon>
        <taxon>Fungi</taxon>
        <taxon>Fungi incertae sedis</taxon>
        <taxon>Mucoromycota</taxon>
        <taxon>Mucoromycotina</taxon>
        <taxon>Mucoromycetes</taxon>
        <taxon>Mucorales</taxon>
        <taxon>Phycomycetaceae</taxon>
        <taxon>Phycomyces</taxon>
    </lineage>
</organism>
<accession>A0A163AZ05</accession>
<dbReference type="InParanoid" id="A0A163AZ05"/>
<dbReference type="GO" id="GO:0006364">
    <property type="term" value="P:rRNA processing"/>
    <property type="evidence" value="ECO:0007669"/>
    <property type="project" value="UniProtKB-KW"/>
</dbReference>
<keyword evidence="3 7" id="KW-0853">WD repeat</keyword>
<dbReference type="EMBL" id="KV440975">
    <property type="protein sequence ID" value="OAD76671.1"/>
    <property type="molecule type" value="Genomic_DNA"/>
</dbReference>
<feature type="compositionally biased region" description="Basic and acidic residues" evidence="8">
    <location>
        <begin position="9"/>
        <end position="25"/>
    </location>
</feature>
<feature type="compositionally biased region" description="Acidic residues" evidence="8">
    <location>
        <begin position="46"/>
        <end position="69"/>
    </location>
</feature>
<evidence type="ECO:0000256" key="8">
    <source>
        <dbReference type="SAM" id="MobiDB-lite"/>
    </source>
</evidence>
<dbReference type="PANTHER" id="PTHR18359">
    <property type="entry name" value="WD-REPEAT PROTEIN-RELATED"/>
    <property type="match status" value="1"/>
</dbReference>
<evidence type="ECO:0000256" key="4">
    <source>
        <dbReference type="ARBA" id="ARBA00022737"/>
    </source>
</evidence>
<dbReference type="VEuPathDB" id="FungiDB:PHYBLDRAFT_131629"/>
<dbReference type="STRING" id="763407.A0A163AZ05"/>
<gene>
    <name evidence="9" type="ORF">PHYBLDRAFT_131629</name>
</gene>